<keyword evidence="3" id="KW-1185">Reference proteome</keyword>
<evidence type="ECO:0000313" key="2">
    <source>
        <dbReference type="EMBL" id="MED6192376.1"/>
    </source>
</evidence>
<gene>
    <name evidence="2" type="ORF">PIB30_009454</name>
</gene>
<name>A0ABU6X2K3_9FABA</name>
<sequence length="88" mass="9580">MCLLARSRLHRDGIPLRKEEFTGTNNTPQSSLAQPSAQSILVPQPTQVATAVTSAPQTVSTGNNNRTIFPEMSRQMPISFTPVNNTVE</sequence>
<dbReference type="EMBL" id="JASCZI010211470">
    <property type="protein sequence ID" value="MED6192376.1"/>
    <property type="molecule type" value="Genomic_DNA"/>
</dbReference>
<comment type="caution">
    <text evidence="2">The sequence shown here is derived from an EMBL/GenBank/DDBJ whole genome shotgun (WGS) entry which is preliminary data.</text>
</comment>
<evidence type="ECO:0000256" key="1">
    <source>
        <dbReference type="SAM" id="MobiDB-lite"/>
    </source>
</evidence>
<dbReference type="Proteomes" id="UP001341840">
    <property type="component" value="Unassembled WGS sequence"/>
</dbReference>
<proteinExistence type="predicted"/>
<protein>
    <submittedName>
        <fullName evidence="2">Uncharacterized protein</fullName>
    </submittedName>
</protein>
<reference evidence="2 3" key="1">
    <citation type="journal article" date="2023" name="Plants (Basel)">
        <title>Bridging the Gap: Combining Genomics and Transcriptomics Approaches to Understand Stylosanthes scabra, an Orphan Legume from the Brazilian Caatinga.</title>
        <authorList>
            <person name="Ferreira-Neto J.R.C."/>
            <person name="da Silva M.D."/>
            <person name="Binneck E."/>
            <person name="de Melo N.F."/>
            <person name="da Silva R.H."/>
            <person name="de Melo A.L.T.M."/>
            <person name="Pandolfi V."/>
            <person name="Bustamante F.O."/>
            <person name="Brasileiro-Vidal A.C."/>
            <person name="Benko-Iseppon A.M."/>
        </authorList>
    </citation>
    <scope>NUCLEOTIDE SEQUENCE [LARGE SCALE GENOMIC DNA]</scope>
    <source>
        <tissue evidence="2">Leaves</tissue>
    </source>
</reference>
<accession>A0ABU6X2K3</accession>
<feature type="compositionally biased region" description="Polar residues" evidence="1">
    <location>
        <begin position="52"/>
        <end position="67"/>
    </location>
</feature>
<organism evidence="2 3">
    <name type="scientific">Stylosanthes scabra</name>
    <dbReference type="NCBI Taxonomy" id="79078"/>
    <lineage>
        <taxon>Eukaryota</taxon>
        <taxon>Viridiplantae</taxon>
        <taxon>Streptophyta</taxon>
        <taxon>Embryophyta</taxon>
        <taxon>Tracheophyta</taxon>
        <taxon>Spermatophyta</taxon>
        <taxon>Magnoliopsida</taxon>
        <taxon>eudicotyledons</taxon>
        <taxon>Gunneridae</taxon>
        <taxon>Pentapetalae</taxon>
        <taxon>rosids</taxon>
        <taxon>fabids</taxon>
        <taxon>Fabales</taxon>
        <taxon>Fabaceae</taxon>
        <taxon>Papilionoideae</taxon>
        <taxon>50 kb inversion clade</taxon>
        <taxon>dalbergioids sensu lato</taxon>
        <taxon>Dalbergieae</taxon>
        <taxon>Pterocarpus clade</taxon>
        <taxon>Stylosanthes</taxon>
    </lineage>
</organism>
<evidence type="ECO:0000313" key="3">
    <source>
        <dbReference type="Proteomes" id="UP001341840"/>
    </source>
</evidence>
<feature type="region of interest" description="Disordered" evidence="1">
    <location>
        <begin position="52"/>
        <end position="75"/>
    </location>
</feature>